<keyword evidence="7" id="KW-1185">Reference proteome</keyword>
<feature type="transmembrane region" description="Helical" evidence="4">
    <location>
        <begin position="102"/>
        <end position="119"/>
    </location>
</feature>
<dbReference type="Proteomes" id="UP001160142">
    <property type="component" value="Unassembled WGS sequence"/>
</dbReference>
<evidence type="ECO:0000313" key="7">
    <source>
        <dbReference type="Proteomes" id="UP001160142"/>
    </source>
</evidence>
<feature type="transmembrane region" description="Helical" evidence="4">
    <location>
        <begin position="125"/>
        <end position="146"/>
    </location>
</feature>
<dbReference type="Pfam" id="PF02518">
    <property type="entry name" value="HATPase_c"/>
    <property type="match status" value="1"/>
</dbReference>
<dbReference type="InterPro" id="IPR011712">
    <property type="entry name" value="Sig_transdc_His_kin_sub3_dim/P"/>
</dbReference>
<dbReference type="Pfam" id="PF07730">
    <property type="entry name" value="HisKA_3"/>
    <property type="match status" value="1"/>
</dbReference>
<name>A0ABT6KS03_9MICO</name>
<evidence type="ECO:0000256" key="2">
    <source>
        <dbReference type="ARBA" id="ARBA00022777"/>
    </source>
</evidence>
<evidence type="ECO:0000313" key="6">
    <source>
        <dbReference type="EMBL" id="MDH6181974.1"/>
    </source>
</evidence>
<dbReference type="Gene3D" id="3.30.565.10">
    <property type="entry name" value="Histidine kinase-like ATPase, C-terminal domain"/>
    <property type="match status" value="1"/>
</dbReference>
<comment type="caution">
    <text evidence="6">The sequence shown here is derived from an EMBL/GenBank/DDBJ whole genome shotgun (WGS) entry which is preliminary data.</text>
</comment>
<proteinExistence type="predicted"/>
<keyword evidence="2 6" id="KW-0418">Kinase</keyword>
<dbReference type="Gene3D" id="1.20.5.1930">
    <property type="match status" value="1"/>
</dbReference>
<sequence length="376" mass="39458">MENPRWWDLAVSIMSGALTIMVIASDERVDGKIGAIVAIGIFAAAWFVIGRRAFRSATAAYTLTGIIVLSLGLAVAHYPIAAILQCVGYPLIWIVARRTREAIIANVALSVSVLLGFLASTGDLAQALITSGLSLAFSLAFGLWISRIATLSDERKHLIDELTATQDRLAVVSRDAGVASERERLAREIHDTIAQDLTGLVLLTQQARRELADNPAAADARLQLIEDSARTALAETRALVAASAAVGLADGELLEALGRLGERFTRETGVAVSVTGDPGPLGREDEVVLLRCAQEGLANVRKHSGATAATIELSGSASDVGLVVRDNGHGFNPAADSTGFGLPGMRERLSLVGGSLDIASSRSGTVLTARIPRNAP</sequence>
<evidence type="ECO:0000256" key="1">
    <source>
        <dbReference type="ARBA" id="ARBA00022679"/>
    </source>
</evidence>
<dbReference type="InterPro" id="IPR050482">
    <property type="entry name" value="Sensor_HK_TwoCompSys"/>
</dbReference>
<dbReference type="SMART" id="SM00387">
    <property type="entry name" value="HATPase_c"/>
    <property type="match status" value="1"/>
</dbReference>
<keyword evidence="4" id="KW-0472">Membrane</keyword>
<dbReference type="SUPFAM" id="SSF55874">
    <property type="entry name" value="ATPase domain of HSP90 chaperone/DNA topoisomerase II/histidine kinase"/>
    <property type="match status" value="1"/>
</dbReference>
<feature type="transmembrane region" description="Helical" evidence="4">
    <location>
        <begin position="33"/>
        <end position="54"/>
    </location>
</feature>
<keyword evidence="4" id="KW-1133">Transmembrane helix</keyword>
<keyword evidence="4" id="KW-0812">Transmembrane</keyword>
<evidence type="ECO:0000256" key="3">
    <source>
        <dbReference type="ARBA" id="ARBA00023012"/>
    </source>
</evidence>
<evidence type="ECO:0000256" key="4">
    <source>
        <dbReference type="SAM" id="Phobius"/>
    </source>
</evidence>
<dbReference type="InterPro" id="IPR003594">
    <property type="entry name" value="HATPase_dom"/>
</dbReference>
<dbReference type="CDD" id="cd16917">
    <property type="entry name" value="HATPase_UhpB-NarQ-NarX-like"/>
    <property type="match status" value="1"/>
</dbReference>
<keyword evidence="3" id="KW-0902">Two-component regulatory system</keyword>
<accession>A0ABT6KS03</accession>
<organism evidence="6 7">
    <name type="scientific">Antiquaquibacter oligotrophicus</name>
    <dbReference type="NCBI Taxonomy" id="2880260"/>
    <lineage>
        <taxon>Bacteria</taxon>
        <taxon>Bacillati</taxon>
        <taxon>Actinomycetota</taxon>
        <taxon>Actinomycetes</taxon>
        <taxon>Micrococcales</taxon>
        <taxon>Microbacteriaceae</taxon>
        <taxon>Antiquaquibacter</taxon>
    </lineage>
</organism>
<dbReference type="RefSeq" id="WP_322134267.1">
    <property type="nucleotide sequence ID" value="NZ_CP085036.1"/>
</dbReference>
<keyword evidence="1" id="KW-0808">Transferase</keyword>
<reference evidence="6 7" key="1">
    <citation type="submission" date="2023-04" db="EMBL/GenBank/DDBJ databases">
        <title>Genome Encyclopedia of Bacteria and Archaea VI: Functional Genomics of Type Strains.</title>
        <authorList>
            <person name="Whitman W."/>
        </authorList>
    </citation>
    <scope>NUCLEOTIDE SEQUENCE [LARGE SCALE GENOMIC DNA]</scope>
    <source>
        <strain evidence="6 7">SG_E_30_P1</strain>
    </source>
</reference>
<protein>
    <submittedName>
        <fullName evidence="6">Signal transduction histidine kinase</fullName>
    </submittedName>
</protein>
<feature type="domain" description="Histidine kinase/HSP90-like ATPase" evidence="5">
    <location>
        <begin position="284"/>
        <end position="375"/>
    </location>
</feature>
<feature type="transmembrane region" description="Helical" evidence="4">
    <location>
        <begin position="6"/>
        <end position="24"/>
    </location>
</feature>
<dbReference type="InterPro" id="IPR036890">
    <property type="entry name" value="HATPase_C_sf"/>
</dbReference>
<feature type="transmembrane region" description="Helical" evidence="4">
    <location>
        <begin position="66"/>
        <end position="95"/>
    </location>
</feature>
<dbReference type="PANTHER" id="PTHR24421">
    <property type="entry name" value="NITRATE/NITRITE SENSOR PROTEIN NARX-RELATED"/>
    <property type="match status" value="1"/>
</dbReference>
<dbReference type="EMBL" id="JARXVQ010000001">
    <property type="protein sequence ID" value="MDH6181974.1"/>
    <property type="molecule type" value="Genomic_DNA"/>
</dbReference>
<gene>
    <name evidence="6" type="ORF">M2152_002156</name>
</gene>
<dbReference type="PIRSF" id="PIRSF037434">
    <property type="entry name" value="STHK_ChrS"/>
    <property type="match status" value="1"/>
</dbReference>
<evidence type="ECO:0000259" key="5">
    <source>
        <dbReference type="SMART" id="SM00387"/>
    </source>
</evidence>
<dbReference type="GO" id="GO:0016301">
    <property type="term" value="F:kinase activity"/>
    <property type="evidence" value="ECO:0007669"/>
    <property type="project" value="UniProtKB-KW"/>
</dbReference>
<dbReference type="InterPro" id="IPR017205">
    <property type="entry name" value="Sig_transdc_His_kinase_ChrS"/>
</dbReference>